<evidence type="ECO:0000313" key="2">
    <source>
        <dbReference type="Proteomes" id="UP000244240"/>
    </source>
</evidence>
<keyword evidence="2" id="KW-1185">Reference proteome</keyword>
<gene>
    <name evidence="1" type="ORF">C8P63_1052</name>
</gene>
<dbReference type="Proteomes" id="UP000244240">
    <property type="component" value="Unassembled WGS sequence"/>
</dbReference>
<dbReference type="InterPro" id="IPR029058">
    <property type="entry name" value="AB_hydrolase_fold"/>
</dbReference>
<comment type="caution">
    <text evidence="1">The sequence shown here is derived from an EMBL/GenBank/DDBJ whole genome shotgun (WGS) entry which is preliminary data.</text>
</comment>
<dbReference type="SUPFAM" id="SSF53474">
    <property type="entry name" value="alpha/beta-Hydrolases"/>
    <property type="match status" value="1"/>
</dbReference>
<dbReference type="Gene3D" id="3.40.50.1820">
    <property type="entry name" value="alpha/beta hydrolase"/>
    <property type="match status" value="1"/>
</dbReference>
<organism evidence="1 2">
    <name type="scientific">Melghirimyces profundicolus</name>
    <dbReference type="NCBI Taxonomy" id="1242148"/>
    <lineage>
        <taxon>Bacteria</taxon>
        <taxon>Bacillati</taxon>
        <taxon>Bacillota</taxon>
        <taxon>Bacilli</taxon>
        <taxon>Bacillales</taxon>
        <taxon>Thermoactinomycetaceae</taxon>
        <taxon>Melghirimyces</taxon>
    </lineage>
</organism>
<sequence>MSVKIHEDRLCTWDGIHLRYRMWVPNSPRSVAVLVHGAGEHLELFEHLGKWFIRSPLADMNKGPFMGPLSKGGFENRGQDYVSLNL</sequence>
<reference evidence="1 2" key="1">
    <citation type="submission" date="2018-04" db="EMBL/GenBank/DDBJ databases">
        <title>Genomic Encyclopedia of Archaeal and Bacterial Type Strains, Phase II (KMG-II): from individual species to whole genera.</title>
        <authorList>
            <person name="Goeker M."/>
        </authorList>
    </citation>
    <scope>NUCLEOTIDE SEQUENCE [LARGE SCALE GENOMIC DNA]</scope>
    <source>
        <strain evidence="1 2">DSM 45787</strain>
    </source>
</reference>
<accession>A0A2T6C2C8</accession>
<name>A0A2T6C2C8_9BACL</name>
<dbReference type="EMBL" id="QBKR01000005">
    <property type="protein sequence ID" value="PTX62407.1"/>
    <property type="molecule type" value="Genomic_DNA"/>
</dbReference>
<protein>
    <submittedName>
        <fullName evidence="1">Uncharacterized protein</fullName>
    </submittedName>
</protein>
<proteinExistence type="predicted"/>
<dbReference type="AlphaFoldDB" id="A0A2T6C2C8"/>
<evidence type="ECO:0000313" key="1">
    <source>
        <dbReference type="EMBL" id="PTX62407.1"/>
    </source>
</evidence>